<evidence type="ECO:0008006" key="6">
    <source>
        <dbReference type="Google" id="ProtNLM"/>
    </source>
</evidence>
<feature type="transmembrane region" description="Helical" evidence="1">
    <location>
        <begin position="235"/>
        <end position="258"/>
    </location>
</feature>
<gene>
    <name evidence="2" type="ORF">EZ444_18405</name>
    <name evidence="3" type="ORF">FBD94_23525</name>
</gene>
<keyword evidence="1" id="KW-0472">Membrane</keyword>
<feature type="transmembrane region" description="Helical" evidence="1">
    <location>
        <begin position="112"/>
        <end position="132"/>
    </location>
</feature>
<sequence>MVHINPAVGSILSYSTFLLIIIYYLSTDHHKPVIPFIVFGLLFSLICLIVSSHFFEMLLVTFMKYFVFIIMVSNLVRDVKNTDIYCLLLIGSLSIIYEAIFVVGIGMGSTGFYLNANFAAYACLLGYIFGLSIENQKLKIAGQILFSIAGLVTFSRTFLLIWLLINLLSVFVHYKNIYKVAMCVALFVVFLVFGDKFDFSSSTETWRYYYDKILSNPIWGNGYHSFSKESLHNTFLMIMGEAGIFALLYFMWMYGYLLVKGVHYFKDNPIIFFLSFSLVLFMLTEHSYFDNYLVLFISLWLYHETYKLRDARRQKEVIFTRSTKKNKESNKENLLKHYSLN</sequence>
<accession>A0A4U1G5Y0</accession>
<keyword evidence="1" id="KW-0812">Transmembrane</keyword>
<keyword evidence="1" id="KW-1133">Transmembrane helix</keyword>
<evidence type="ECO:0000313" key="2">
    <source>
        <dbReference type="EMBL" id="TCC92710.1"/>
    </source>
</evidence>
<name>A0A4U1G5Y0_9SPHI</name>
<feature type="transmembrane region" description="Helical" evidence="1">
    <location>
        <begin position="177"/>
        <end position="194"/>
    </location>
</feature>
<protein>
    <recommendedName>
        <fullName evidence="6">O-antigen ligase domain-containing protein</fullName>
    </recommendedName>
</protein>
<comment type="caution">
    <text evidence="3">The sequence shown here is derived from an EMBL/GenBank/DDBJ whole genome shotgun (WGS) entry which is preliminary data.</text>
</comment>
<evidence type="ECO:0000313" key="3">
    <source>
        <dbReference type="EMBL" id="TKC56222.1"/>
    </source>
</evidence>
<keyword evidence="4" id="KW-1185">Reference proteome</keyword>
<feature type="transmembrane region" description="Helical" evidence="1">
    <location>
        <begin position="144"/>
        <end position="165"/>
    </location>
</feature>
<accession>A0A4R0MZE6</accession>
<dbReference type="RefSeq" id="WP_131610613.1">
    <property type="nucleotide sequence ID" value="NZ_SJSM01000013.1"/>
</dbReference>
<dbReference type="Proteomes" id="UP000309594">
    <property type="component" value="Unassembled WGS sequence"/>
</dbReference>
<dbReference type="AlphaFoldDB" id="A0A4U1G5Y0"/>
<evidence type="ECO:0000313" key="5">
    <source>
        <dbReference type="Proteomes" id="UP000309594"/>
    </source>
</evidence>
<proteinExistence type="predicted"/>
<dbReference type="EMBL" id="SWDX01000013">
    <property type="protein sequence ID" value="TKC56222.1"/>
    <property type="molecule type" value="Genomic_DNA"/>
</dbReference>
<reference evidence="3 5" key="2">
    <citation type="submission" date="2019-04" db="EMBL/GenBank/DDBJ databases">
        <title>Pedobacter sp. RP-1-16 sp. nov., isolated from Arctic soil.</title>
        <authorList>
            <person name="Dahal R.H."/>
            <person name="Kim D.-U."/>
        </authorList>
    </citation>
    <scope>NUCLEOTIDE SEQUENCE [LARGE SCALE GENOMIC DNA]</scope>
    <source>
        <strain evidence="3 5">RP-1-16</strain>
    </source>
</reference>
<evidence type="ECO:0000313" key="4">
    <source>
        <dbReference type="Proteomes" id="UP000291117"/>
    </source>
</evidence>
<dbReference type="Proteomes" id="UP000291117">
    <property type="component" value="Unassembled WGS sequence"/>
</dbReference>
<organism evidence="3 5">
    <name type="scientific">Pedobacter hiemivivus</name>
    <dbReference type="NCBI Taxonomy" id="2530454"/>
    <lineage>
        <taxon>Bacteria</taxon>
        <taxon>Pseudomonadati</taxon>
        <taxon>Bacteroidota</taxon>
        <taxon>Sphingobacteriia</taxon>
        <taxon>Sphingobacteriales</taxon>
        <taxon>Sphingobacteriaceae</taxon>
        <taxon>Pedobacter</taxon>
    </lineage>
</organism>
<feature type="transmembrane region" description="Helical" evidence="1">
    <location>
        <begin position="84"/>
        <end position="106"/>
    </location>
</feature>
<feature type="transmembrane region" description="Helical" evidence="1">
    <location>
        <begin position="270"/>
        <end position="303"/>
    </location>
</feature>
<feature type="transmembrane region" description="Helical" evidence="1">
    <location>
        <begin position="33"/>
        <end position="51"/>
    </location>
</feature>
<feature type="transmembrane region" description="Helical" evidence="1">
    <location>
        <begin position="6"/>
        <end position="26"/>
    </location>
</feature>
<reference evidence="2 4" key="1">
    <citation type="submission" date="2019-02" db="EMBL/GenBank/DDBJ databases">
        <title>Pedobacter sp. RP-3-8 sp. nov., isolated from Arctic soil.</title>
        <authorList>
            <person name="Dahal R.H."/>
        </authorList>
    </citation>
    <scope>NUCLEOTIDE SEQUENCE [LARGE SCALE GENOMIC DNA]</scope>
    <source>
        <strain evidence="2 4">RP-3-8</strain>
    </source>
</reference>
<evidence type="ECO:0000256" key="1">
    <source>
        <dbReference type="SAM" id="Phobius"/>
    </source>
</evidence>
<dbReference type="EMBL" id="SJSM01000013">
    <property type="protein sequence ID" value="TCC92710.1"/>
    <property type="molecule type" value="Genomic_DNA"/>
</dbReference>
<dbReference type="OrthoDB" id="695378at2"/>